<accession>I3SGB4</accession>
<name>I3SGB4_LOTJA</name>
<organism evidence="1">
    <name type="scientific">Lotus japonicus</name>
    <name type="common">Lotus corniculatus var. japonicus</name>
    <dbReference type="NCBI Taxonomy" id="34305"/>
    <lineage>
        <taxon>Eukaryota</taxon>
        <taxon>Viridiplantae</taxon>
        <taxon>Streptophyta</taxon>
        <taxon>Embryophyta</taxon>
        <taxon>Tracheophyta</taxon>
        <taxon>Spermatophyta</taxon>
        <taxon>Magnoliopsida</taxon>
        <taxon>eudicotyledons</taxon>
        <taxon>Gunneridae</taxon>
        <taxon>Pentapetalae</taxon>
        <taxon>rosids</taxon>
        <taxon>fabids</taxon>
        <taxon>Fabales</taxon>
        <taxon>Fabaceae</taxon>
        <taxon>Papilionoideae</taxon>
        <taxon>50 kb inversion clade</taxon>
        <taxon>NPAAA clade</taxon>
        <taxon>Hologalegina</taxon>
        <taxon>robinioid clade</taxon>
        <taxon>Loteae</taxon>
        <taxon>Lotus</taxon>
    </lineage>
</organism>
<proteinExistence type="evidence at transcript level"/>
<evidence type="ECO:0000313" key="1">
    <source>
        <dbReference type="EMBL" id="AFK39306.1"/>
    </source>
</evidence>
<reference evidence="1" key="1">
    <citation type="submission" date="2012-05" db="EMBL/GenBank/DDBJ databases">
        <authorList>
            <person name="Krishnakumar V."/>
            <person name="Cheung F."/>
            <person name="Xiao Y."/>
            <person name="Chan A."/>
            <person name="Moskal W.A."/>
            <person name="Town C.D."/>
        </authorList>
    </citation>
    <scope>NUCLEOTIDE SEQUENCE</scope>
</reference>
<protein>
    <submittedName>
        <fullName evidence="1">Uncharacterized protein</fullName>
    </submittedName>
</protein>
<dbReference type="AlphaFoldDB" id="I3SGB4"/>
<sequence>MISVTPYFHKKGLRVKKGSIKLKEETCLYYLLQCTLEQRGLVFP</sequence>
<dbReference type="EMBL" id="BT139511">
    <property type="protein sequence ID" value="AFK39306.1"/>
    <property type="molecule type" value="mRNA"/>
</dbReference>